<dbReference type="InterPro" id="IPR002800">
    <property type="entry name" value="Rv2949c-like"/>
</dbReference>
<proteinExistence type="predicted"/>
<dbReference type="InterPro" id="IPR028978">
    <property type="entry name" value="Chorismate_lyase_/UTRA_dom_sf"/>
</dbReference>
<dbReference type="EMBL" id="CP096983">
    <property type="protein sequence ID" value="URZ13461.1"/>
    <property type="molecule type" value="Genomic_DNA"/>
</dbReference>
<dbReference type="KEGG" id="crw:CROST_042270"/>
<evidence type="ECO:0000313" key="2">
    <source>
        <dbReference type="Proteomes" id="UP000190951"/>
    </source>
</evidence>
<dbReference type="SUPFAM" id="SSF64288">
    <property type="entry name" value="Chorismate lyase-like"/>
    <property type="match status" value="1"/>
</dbReference>
<reference evidence="1 2" key="1">
    <citation type="submission" date="2022-04" db="EMBL/GenBank/DDBJ databases">
        <title>Genome sequence of C. roseum typestrain.</title>
        <authorList>
            <person name="Poehlein A."/>
            <person name="Schoch T."/>
            <person name="Duerre P."/>
            <person name="Daniel R."/>
        </authorList>
    </citation>
    <scope>NUCLEOTIDE SEQUENCE [LARGE SCALE GENOMIC DNA]</scope>
    <source>
        <strain evidence="1 2">DSM 7320</strain>
    </source>
</reference>
<dbReference type="RefSeq" id="WP_077833740.1">
    <property type="nucleotide sequence ID" value="NZ_CP096983.1"/>
</dbReference>
<dbReference type="Gene3D" id="3.40.1410.10">
    <property type="entry name" value="Chorismate lyase-like"/>
    <property type="match status" value="1"/>
</dbReference>
<dbReference type="Proteomes" id="UP000190951">
    <property type="component" value="Chromosome"/>
</dbReference>
<gene>
    <name evidence="1" type="ORF">CROST_042270</name>
</gene>
<keyword evidence="2" id="KW-1185">Reference proteome</keyword>
<accession>A0A1S8M9P8</accession>
<evidence type="ECO:0000313" key="1">
    <source>
        <dbReference type="EMBL" id="URZ13461.1"/>
    </source>
</evidence>
<dbReference type="AlphaFoldDB" id="A0A1S8M9P8"/>
<name>A0A1S8M9P8_9CLOT</name>
<protein>
    <submittedName>
        <fullName evidence="1">Uncharacterized protein</fullName>
    </submittedName>
</protein>
<dbReference type="Pfam" id="PF01947">
    <property type="entry name" value="Rv2949c-like"/>
    <property type="match status" value="1"/>
</dbReference>
<sequence length="190" mass="21968">MINYNEINIENVIESGLVDIILKNDGSTTRLLETLVGNTITVGVDSQNVISKGKLPEEVNDYFKRDTQYLFRVVSLYYNGEVLSNNVVVAEVNKLNYELNSQLEKGQIPLGKLISKTDHIRNNVCSKIFSSNELQSLFQNFKLEKNMYPVKQYTIDKEGECWFYVCEVFHYDTILKYFKISNSNKKLQLI</sequence>
<organism evidence="1 2">
    <name type="scientific">Clostridium felsineum</name>
    <dbReference type="NCBI Taxonomy" id="36839"/>
    <lineage>
        <taxon>Bacteria</taxon>
        <taxon>Bacillati</taxon>
        <taxon>Bacillota</taxon>
        <taxon>Clostridia</taxon>
        <taxon>Eubacteriales</taxon>
        <taxon>Clostridiaceae</taxon>
        <taxon>Clostridium</taxon>
    </lineage>
</organism>